<name>A0A931E5N3_9ACTN</name>
<feature type="domain" description="Carrier" evidence="1">
    <location>
        <begin position="4"/>
        <end position="78"/>
    </location>
</feature>
<organism evidence="2 4">
    <name type="scientific">Lancefieldella parvula</name>
    <dbReference type="NCBI Taxonomy" id="1382"/>
    <lineage>
        <taxon>Bacteria</taxon>
        <taxon>Bacillati</taxon>
        <taxon>Actinomycetota</taxon>
        <taxon>Coriobacteriia</taxon>
        <taxon>Coriobacteriales</taxon>
        <taxon>Atopobiaceae</taxon>
        <taxon>Lancefieldella</taxon>
    </lineage>
</organism>
<evidence type="ECO:0000313" key="2">
    <source>
        <dbReference type="EMBL" id="MBF4809744.1"/>
    </source>
</evidence>
<dbReference type="Proteomes" id="UP000772566">
    <property type="component" value="Unassembled WGS sequence"/>
</dbReference>
<dbReference type="Proteomes" id="UP000831562">
    <property type="component" value="Chromosome"/>
</dbReference>
<dbReference type="EMBL" id="JABZGT010000425">
    <property type="protein sequence ID" value="MBF4809744.1"/>
    <property type="molecule type" value="Genomic_DNA"/>
</dbReference>
<dbReference type="PANTHER" id="PTHR46153:SF2">
    <property type="entry name" value="ACYL CARRIER PROTEIN"/>
    <property type="match status" value="1"/>
</dbReference>
<proteinExistence type="predicted"/>
<reference evidence="3" key="2">
    <citation type="submission" date="2022-05" db="EMBL/GenBank/DDBJ databases">
        <title>Using nanopore sequencing to obtain complete genomes from saliva samples.</title>
        <authorList>
            <person name="Baker J.L."/>
        </authorList>
    </citation>
    <scope>NUCLEOTIDE SEQUENCE</scope>
    <source>
        <strain evidence="3">JCVI-JB-Lp32</strain>
    </source>
</reference>
<gene>
    <name evidence="2" type="ORF">HXK23_05955</name>
    <name evidence="3" type="ORF">M3I19_04715</name>
</gene>
<evidence type="ECO:0000313" key="4">
    <source>
        <dbReference type="Proteomes" id="UP000772566"/>
    </source>
</evidence>
<sequence length="78" mass="8598">MDRTETLEKVIDVVRETLDLDDSVELTEGTSFKDLGADSFDLLQLVTDLEQEFDMTFDAENIDEIATVGDAVDAILAA</sequence>
<dbReference type="SUPFAM" id="SSF47336">
    <property type="entry name" value="ACP-like"/>
    <property type="match status" value="1"/>
</dbReference>
<dbReference type="InterPro" id="IPR044813">
    <property type="entry name" value="ACP_chloroplastic"/>
</dbReference>
<dbReference type="AlphaFoldDB" id="A0A931E5N3"/>
<protein>
    <submittedName>
        <fullName evidence="2">Acyl carrier protein</fullName>
    </submittedName>
    <submittedName>
        <fullName evidence="3">Phosphopantetheine-binding protein</fullName>
    </submittedName>
</protein>
<dbReference type="EMBL" id="CP097092">
    <property type="protein sequence ID" value="UQF77603.1"/>
    <property type="molecule type" value="Genomic_DNA"/>
</dbReference>
<reference evidence="2" key="1">
    <citation type="submission" date="2020-04" db="EMBL/GenBank/DDBJ databases">
        <title>Deep metagenomics examines the oral microbiome during advanced dental caries in children, revealing novel taxa and co-occurrences with host molecules.</title>
        <authorList>
            <person name="Baker J.L."/>
            <person name="Morton J.T."/>
            <person name="Dinis M."/>
            <person name="Alvarez R."/>
            <person name="Tran N.C."/>
            <person name="Knight R."/>
            <person name="Edlund A."/>
        </authorList>
    </citation>
    <scope>NUCLEOTIDE SEQUENCE</scope>
    <source>
        <strain evidence="2">JCVI_22A_bin.2</strain>
    </source>
</reference>
<dbReference type="RefSeq" id="WP_035427734.1">
    <property type="nucleotide sequence ID" value="NZ_CAUQBC010000001.1"/>
</dbReference>
<dbReference type="PROSITE" id="PS50075">
    <property type="entry name" value="CARRIER"/>
    <property type="match status" value="1"/>
</dbReference>
<dbReference type="Gene3D" id="1.10.1200.10">
    <property type="entry name" value="ACP-like"/>
    <property type="match status" value="1"/>
</dbReference>
<dbReference type="Pfam" id="PF00550">
    <property type="entry name" value="PP-binding"/>
    <property type="match status" value="1"/>
</dbReference>
<evidence type="ECO:0000313" key="3">
    <source>
        <dbReference type="EMBL" id="UQF77603.1"/>
    </source>
</evidence>
<dbReference type="InterPro" id="IPR009081">
    <property type="entry name" value="PP-bd_ACP"/>
</dbReference>
<dbReference type="InterPro" id="IPR036736">
    <property type="entry name" value="ACP-like_sf"/>
</dbReference>
<dbReference type="GO" id="GO:0000036">
    <property type="term" value="F:acyl carrier activity"/>
    <property type="evidence" value="ECO:0007669"/>
    <property type="project" value="InterPro"/>
</dbReference>
<dbReference type="PANTHER" id="PTHR46153">
    <property type="entry name" value="ACYL CARRIER PROTEIN"/>
    <property type="match status" value="1"/>
</dbReference>
<accession>A0A931E5N3</accession>
<evidence type="ECO:0000259" key="1">
    <source>
        <dbReference type="PROSITE" id="PS50075"/>
    </source>
</evidence>